<dbReference type="Proteomes" id="UP001054821">
    <property type="component" value="Chromosome 1"/>
</dbReference>
<name>A0AAD5F2C5_PRUDU</name>
<organism evidence="1 2">
    <name type="scientific">Prunus dulcis</name>
    <name type="common">Almond</name>
    <name type="synonym">Amygdalus dulcis</name>
    <dbReference type="NCBI Taxonomy" id="3755"/>
    <lineage>
        <taxon>Eukaryota</taxon>
        <taxon>Viridiplantae</taxon>
        <taxon>Streptophyta</taxon>
        <taxon>Embryophyta</taxon>
        <taxon>Tracheophyta</taxon>
        <taxon>Spermatophyta</taxon>
        <taxon>Magnoliopsida</taxon>
        <taxon>eudicotyledons</taxon>
        <taxon>Gunneridae</taxon>
        <taxon>Pentapetalae</taxon>
        <taxon>rosids</taxon>
        <taxon>fabids</taxon>
        <taxon>Rosales</taxon>
        <taxon>Rosaceae</taxon>
        <taxon>Amygdaloideae</taxon>
        <taxon>Amygdaleae</taxon>
        <taxon>Prunus</taxon>
    </lineage>
</organism>
<proteinExistence type="predicted"/>
<sequence>MFGLKKWARVLVLPSSPKLLLLGPSIGPVNTHHRAATPAALKKKAKAKAEQLLLLIMMIRIPNRALVFEDEGKEMEDDDEASFGLKKKRFRSISNLSKLTEPLNLVIVAKETKRKRRKIMSN</sequence>
<comment type="caution">
    <text evidence="1">The sequence shown here is derived from an EMBL/GenBank/DDBJ whole genome shotgun (WGS) entry which is preliminary data.</text>
</comment>
<evidence type="ECO:0000313" key="2">
    <source>
        <dbReference type="Proteomes" id="UP001054821"/>
    </source>
</evidence>
<accession>A0AAD5F2C5</accession>
<dbReference type="AlphaFoldDB" id="A0AAD5F2C5"/>
<gene>
    <name evidence="1" type="ORF">L3X38_003624</name>
</gene>
<evidence type="ECO:0000313" key="1">
    <source>
        <dbReference type="EMBL" id="KAI5350733.1"/>
    </source>
</evidence>
<protein>
    <submittedName>
        <fullName evidence="1">Uncharacterized protein</fullName>
    </submittedName>
</protein>
<keyword evidence="2" id="KW-1185">Reference proteome</keyword>
<reference evidence="1 2" key="1">
    <citation type="journal article" date="2022" name="G3 (Bethesda)">
        <title>Whole-genome sequence and methylome profiling of the almond [Prunus dulcis (Mill.) D.A. Webb] cultivar 'Nonpareil'.</title>
        <authorList>
            <person name="D'Amico-Willman K.M."/>
            <person name="Ouma W.Z."/>
            <person name="Meulia T."/>
            <person name="Sideli G.M."/>
            <person name="Gradziel T.M."/>
            <person name="Fresnedo-Ramirez J."/>
        </authorList>
    </citation>
    <scope>NUCLEOTIDE SEQUENCE [LARGE SCALE GENOMIC DNA]</scope>
    <source>
        <strain evidence="1">Clone GOH B32 T37-40</strain>
    </source>
</reference>
<dbReference type="EMBL" id="JAJFAZ020000001">
    <property type="protein sequence ID" value="KAI5350733.1"/>
    <property type="molecule type" value="Genomic_DNA"/>
</dbReference>